<dbReference type="AlphaFoldDB" id="A0A1I6UUS7"/>
<protein>
    <submittedName>
        <fullName evidence="1">Uncharacterized protein</fullName>
    </submittedName>
</protein>
<name>A0A1I6UUS7_9BACL</name>
<keyword evidence="2" id="KW-1185">Reference proteome</keyword>
<evidence type="ECO:0000313" key="1">
    <source>
        <dbReference type="EMBL" id="SFT05209.1"/>
    </source>
</evidence>
<dbReference type="Proteomes" id="UP000198660">
    <property type="component" value="Unassembled WGS sequence"/>
</dbReference>
<evidence type="ECO:0000313" key="2">
    <source>
        <dbReference type="Proteomes" id="UP000198660"/>
    </source>
</evidence>
<organism evidence="1 2">
    <name type="scientific">Marininema halotolerans</name>
    <dbReference type="NCBI Taxonomy" id="1155944"/>
    <lineage>
        <taxon>Bacteria</taxon>
        <taxon>Bacillati</taxon>
        <taxon>Bacillota</taxon>
        <taxon>Bacilli</taxon>
        <taxon>Bacillales</taxon>
        <taxon>Thermoactinomycetaceae</taxon>
        <taxon>Marininema</taxon>
    </lineage>
</organism>
<dbReference type="EMBL" id="FPAA01000022">
    <property type="protein sequence ID" value="SFT05209.1"/>
    <property type="molecule type" value="Genomic_DNA"/>
</dbReference>
<reference evidence="2" key="1">
    <citation type="submission" date="2016-10" db="EMBL/GenBank/DDBJ databases">
        <authorList>
            <person name="Varghese N."/>
            <person name="Submissions S."/>
        </authorList>
    </citation>
    <scope>NUCLEOTIDE SEQUENCE [LARGE SCALE GENOMIC DNA]</scope>
    <source>
        <strain evidence="2">DSM 45789</strain>
    </source>
</reference>
<sequence length="63" mass="6446">MFTFPAVASNVSETTRKAGAGAGLCLAATVIDTAVAEFGNGINLTCPTRTVLDLTTELLFAVL</sequence>
<accession>A0A1I6UUS7</accession>
<proteinExistence type="predicted"/>
<gene>
    <name evidence="1" type="ORF">SAMN05444972_1226</name>
</gene>